<dbReference type="AlphaFoldDB" id="A0A8J2IEF0"/>
<proteinExistence type="predicted"/>
<evidence type="ECO:0000313" key="3">
    <source>
        <dbReference type="Proteomes" id="UP000676310"/>
    </source>
</evidence>
<dbReference type="GeneID" id="67021737"/>
<reference evidence="2" key="1">
    <citation type="submission" date="2021-05" db="EMBL/GenBank/DDBJ databases">
        <authorList>
            <person name="Stam R."/>
        </authorList>
    </citation>
    <scope>NUCLEOTIDE SEQUENCE</scope>
    <source>
        <strain evidence="2">CS162</strain>
    </source>
</reference>
<comment type="caution">
    <text evidence="2">The sequence shown here is derived from an EMBL/GenBank/DDBJ whole genome shotgun (WGS) entry which is preliminary data.</text>
</comment>
<dbReference type="PANTHER" id="PTHR42085:SF4">
    <property type="entry name" value="F-BOX DOMAIN-CONTAINING PROTEIN"/>
    <property type="match status" value="1"/>
</dbReference>
<feature type="domain" description="DUF7730" evidence="1">
    <location>
        <begin position="150"/>
        <end position="267"/>
    </location>
</feature>
<dbReference type="EMBL" id="CAJRGZ010000025">
    <property type="protein sequence ID" value="CAG5180930.1"/>
    <property type="molecule type" value="Genomic_DNA"/>
</dbReference>
<evidence type="ECO:0000313" key="2">
    <source>
        <dbReference type="EMBL" id="CAG5180930.1"/>
    </source>
</evidence>
<dbReference type="Pfam" id="PF24864">
    <property type="entry name" value="DUF7730"/>
    <property type="match status" value="1"/>
</dbReference>
<dbReference type="PANTHER" id="PTHR42085">
    <property type="entry name" value="F-BOX DOMAIN-CONTAINING PROTEIN"/>
    <property type="match status" value="1"/>
</dbReference>
<dbReference type="Proteomes" id="UP000676310">
    <property type="component" value="Unassembled WGS sequence"/>
</dbReference>
<dbReference type="InterPro" id="IPR038883">
    <property type="entry name" value="AN11006-like"/>
</dbReference>
<dbReference type="InterPro" id="IPR056632">
    <property type="entry name" value="DUF7730"/>
</dbReference>
<accession>A0A8J2IEF0</accession>
<evidence type="ECO:0000259" key="1">
    <source>
        <dbReference type="Pfam" id="PF24864"/>
    </source>
</evidence>
<name>A0A8J2IEF0_9PLEO</name>
<gene>
    <name evidence="2" type="ORF">ALTATR162_LOCUS9508</name>
</gene>
<dbReference type="RefSeq" id="XP_043173077.1">
    <property type="nucleotide sequence ID" value="XM_043317142.1"/>
</dbReference>
<protein>
    <recommendedName>
        <fullName evidence="1">DUF7730 domain-containing protein</fullName>
    </recommendedName>
</protein>
<keyword evidence="3" id="KW-1185">Reference proteome</keyword>
<dbReference type="OrthoDB" id="3661456at2759"/>
<sequence length="302" mass="36300">MIPQLIKDTAQYIWNDNDTLRFWCKLITCPFLGPCYFLGSLKYHTCIKQSHSPSKRQLVRYEVLADVKHRRRVRRSAKRKRSVSVDGDRWWNKKAKDQSQSSFFARLPAELRLKIYEMVLCDQEEFAMKFNEHEPWDYWDVRAEPGCDTSMLRTCKNIYREAVPVLYSKNTFRFDSYTMLSSFVSTIPPQRLASIRRVVLSVTIFWYSDWGFTMHYEKLLELFGNLRGLRDVCLRYRLRKNNYVKYPRLDDFGLLEKLEKEERPREYGMFYEMREVQTGPEIGGMLFDRWAVGERRSIDMTR</sequence>
<organism evidence="2 3">
    <name type="scientific">Alternaria atra</name>
    <dbReference type="NCBI Taxonomy" id="119953"/>
    <lineage>
        <taxon>Eukaryota</taxon>
        <taxon>Fungi</taxon>
        <taxon>Dikarya</taxon>
        <taxon>Ascomycota</taxon>
        <taxon>Pezizomycotina</taxon>
        <taxon>Dothideomycetes</taxon>
        <taxon>Pleosporomycetidae</taxon>
        <taxon>Pleosporales</taxon>
        <taxon>Pleosporineae</taxon>
        <taxon>Pleosporaceae</taxon>
        <taxon>Alternaria</taxon>
        <taxon>Alternaria sect. Ulocladioides</taxon>
    </lineage>
</organism>